<feature type="signal peptide" evidence="4">
    <location>
        <begin position="1"/>
        <end position="37"/>
    </location>
</feature>
<keyword evidence="4" id="KW-0732">Signal</keyword>
<reference evidence="6 7" key="1">
    <citation type="submission" date="2020-08" db="EMBL/GenBank/DDBJ databases">
        <title>Genomic Encyclopedia of Type Strains, Phase IV (KMG-IV): sequencing the most valuable type-strain genomes for metagenomic binning, comparative biology and taxonomic classification.</title>
        <authorList>
            <person name="Goeker M."/>
        </authorList>
    </citation>
    <scope>NUCLEOTIDE SEQUENCE [LARGE SCALE GENOMIC DNA]</scope>
    <source>
        <strain evidence="6 7">YC6886</strain>
    </source>
</reference>
<dbReference type="Pfam" id="PF02518">
    <property type="entry name" value="HATPase_c"/>
    <property type="match status" value="1"/>
</dbReference>
<dbReference type="Gene3D" id="2.60.40.10">
    <property type="entry name" value="Immunoglobulins"/>
    <property type="match status" value="1"/>
</dbReference>
<dbReference type="InterPro" id="IPR003594">
    <property type="entry name" value="HATPase_dom"/>
</dbReference>
<dbReference type="InterPro" id="IPR015943">
    <property type="entry name" value="WD40/YVTN_repeat-like_dom_sf"/>
</dbReference>
<dbReference type="SUPFAM" id="SSF63829">
    <property type="entry name" value="Calcium-dependent phosphotriesterase"/>
    <property type="match status" value="3"/>
</dbReference>
<evidence type="ECO:0000256" key="4">
    <source>
        <dbReference type="SAM" id="SignalP"/>
    </source>
</evidence>
<feature type="domain" description="Histidine kinase" evidence="5">
    <location>
        <begin position="804"/>
        <end position="998"/>
    </location>
</feature>
<gene>
    <name evidence="6" type="ORF">HNR46_003833</name>
</gene>
<dbReference type="InterPro" id="IPR005467">
    <property type="entry name" value="His_kinase_dom"/>
</dbReference>
<dbReference type="Pfam" id="PF07494">
    <property type="entry name" value="Reg_prop"/>
    <property type="match status" value="3"/>
</dbReference>
<dbReference type="Proteomes" id="UP000557717">
    <property type="component" value="Unassembled WGS sequence"/>
</dbReference>
<dbReference type="Pfam" id="PF07495">
    <property type="entry name" value="Y_Y_Y"/>
    <property type="match status" value="1"/>
</dbReference>
<evidence type="ECO:0000313" key="7">
    <source>
        <dbReference type="Proteomes" id="UP000557717"/>
    </source>
</evidence>
<evidence type="ECO:0000313" key="6">
    <source>
        <dbReference type="EMBL" id="MBB5353572.1"/>
    </source>
</evidence>
<dbReference type="PANTHER" id="PTHR24421:SF61">
    <property type="entry name" value="OXYGEN SENSOR HISTIDINE KINASE NREB"/>
    <property type="match status" value="1"/>
</dbReference>
<dbReference type="RefSeq" id="WP_184021637.1">
    <property type="nucleotide sequence ID" value="NZ_JACHFD010000029.1"/>
</dbReference>
<dbReference type="InterPro" id="IPR011712">
    <property type="entry name" value="Sig_transdc_His_kin_sub3_dim/P"/>
</dbReference>
<dbReference type="PROSITE" id="PS50109">
    <property type="entry name" value="HIS_KIN"/>
    <property type="match status" value="1"/>
</dbReference>
<dbReference type="InterPro" id="IPR011123">
    <property type="entry name" value="Y_Y_Y"/>
</dbReference>
<dbReference type="CDD" id="cd16917">
    <property type="entry name" value="HATPase_UhpB-NarQ-NarX-like"/>
    <property type="match status" value="1"/>
</dbReference>
<dbReference type="InterPro" id="IPR013783">
    <property type="entry name" value="Ig-like_fold"/>
</dbReference>
<evidence type="ECO:0000259" key="5">
    <source>
        <dbReference type="PROSITE" id="PS50109"/>
    </source>
</evidence>
<dbReference type="GO" id="GO:0000155">
    <property type="term" value="F:phosphorelay sensor kinase activity"/>
    <property type="evidence" value="ECO:0007669"/>
    <property type="project" value="InterPro"/>
</dbReference>
<proteinExistence type="predicted"/>
<dbReference type="Gene3D" id="2.130.10.10">
    <property type="entry name" value="YVTN repeat-like/Quinoprotein amine dehydrogenase"/>
    <property type="match status" value="4"/>
</dbReference>
<dbReference type="InterPro" id="IPR050482">
    <property type="entry name" value="Sensor_HK_TwoCompSys"/>
</dbReference>
<accession>A0A840V6H4</accession>
<sequence>MNRSGPPFCPWLRRALLHLSQRTTLLCALALFLPAKAADYLNDFWQTNDGLPSNVVSDVIRDAEGFLWVATGNGLARFDGLHFEIHSLAQGVPGTQVHAVELDSQGRVWAGTNNGAAYLEGDRWHPVPGTTGQIVYSLGTTHDGAVWIGAYRACWRWQNGQLDEVSLPVHLPDVRAFSELPDGHLWVLSSESLCRIDPASLTSVETVPGPWIGKDLRDLCITSDGHLWVAGNGVLYRKEANGWENVISELPTGPDTFVFSCRPDDNGQLWLATRDSGILLYRDQQWSVLDARMGMVSLNDVRCLTLDQEGLIWAGTNGGGLNLLRRQWFETFTAPEGLGRTVTTSVAVGPDGSVWAGTDGGRLFQLQGNNFVQSIPDVSGSPFGAVRALLPRGDDSVWVATYDRGIYRFDRSSGQLDQLPSSDPSEPYSSLLEFHDGTVLSGSSERDRPHAFIERWTAEGNQGPATPEMPSFRRILDVLEDTQQRIWVATAGDGLWRFQKSSWDRIDDPNQGNLILASCLLETRDGAIWVGTLGQGLYRFNHPEPRHWTTAEGLVSQTVSQILEDQNGSLWLGTDTGLQRMDPTRPNTPAGGLLVLGRGDGLPSPQFTGEYGNLCDSDPEGRLWFALPSGAIRLDPAEIEKSQTTVPLYIESAANDSGVFWKRSRLSPSEPLRLEPGSGTLRIELAAPEFTHPQNRVIRYRMSGLENEWQELRGSRSIAYASLPPGKFRFEARVVETEEGSGSTASIDLVVIPHFWETAPFQMLVLLLLMTATGIGIRAWSLRKVRHKVLALRQARRVEAERSRIARDLHDDLGASLTEVNLIGTLLSNSLAAGDQKNKVDSIVSRARHMAKSLDEIVWTVNPANDLLSSTLYYLCSRVRESADAAGLRGRFEIDGDIPERSLDSRQRHHLLMAVNEAVNNALKHAHATEIKLQLSVSPTHIIARVIDNGLGFDPNTATHLRNGLGNMRSRMESVGGTMELESGSTGTTIQLTLPLEAPQSQRHPATP</sequence>
<dbReference type="SUPFAM" id="SSF55874">
    <property type="entry name" value="ATPase domain of HSP90 chaperone/DNA topoisomerase II/histidine kinase"/>
    <property type="match status" value="1"/>
</dbReference>
<name>A0A840V6H4_9BACT</name>
<dbReference type="InterPro" id="IPR011110">
    <property type="entry name" value="Reg_prop"/>
</dbReference>
<dbReference type="GO" id="GO:0016020">
    <property type="term" value="C:membrane"/>
    <property type="evidence" value="ECO:0007669"/>
    <property type="project" value="InterPro"/>
</dbReference>
<dbReference type="AlphaFoldDB" id="A0A840V6H4"/>
<dbReference type="GO" id="GO:0046983">
    <property type="term" value="F:protein dimerization activity"/>
    <property type="evidence" value="ECO:0007669"/>
    <property type="project" value="InterPro"/>
</dbReference>
<dbReference type="EMBL" id="JACHFD010000029">
    <property type="protein sequence ID" value="MBB5353572.1"/>
    <property type="molecule type" value="Genomic_DNA"/>
</dbReference>
<evidence type="ECO:0000256" key="1">
    <source>
        <dbReference type="ARBA" id="ARBA00022679"/>
    </source>
</evidence>
<dbReference type="PANTHER" id="PTHR24421">
    <property type="entry name" value="NITRATE/NITRITE SENSOR PROTEIN NARX-RELATED"/>
    <property type="match status" value="1"/>
</dbReference>
<keyword evidence="7" id="KW-1185">Reference proteome</keyword>
<evidence type="ECO:0000256" key="3">
    <source>
        <dbReference type="ARBA" id="ARBA00023012"/>
    </source>
</evidence>
<protein>
    <submittedName>
        <fullName evidence="6">Signal transduction histidine kinase/ligand-binding sensor domain-containing protein</fullName>
    </submittedName>
</protein>
<keyword evidence="1" id="KW-0808">Transferase</keyword>
<keyword evidence="2 6" id="KW-0418">Kinase</keyword>
<comment type="caution">
    <text evidence="6">The sequence shown here is derived from an EMBL/GenBank/DDBJ whole genome shotgun (WGS) entry which is preliminary data.</text>
</comment>
<feature type="chain" id="PRO_5032937333" evidence="4">
    <location>
        <begin position="38"/>
        <end position="1008"/>
    </location>
</feature>
<dbReference type="SMART" id="SM00387">
    <property type="entry name" value="HATPase_c"/>
    <property type="match status" value="1"/>
</dbReference>
<organism evidence="6 7">
    <name type="scientific">Haloferula luteola</name>
    <dbReference type="NCBI Taxonomy" id="595692"/>
    <lineage>
        <taxon>Bacteria</taxon>
        <taxon>Pseudomonadati</taxon>
        <taxon>Verrucomicrobiota</taxon>
        <taxon>Verrucomicrobiia</taxon>
        <taxon>Verrucomicrobiales</taxon>
        <taxon>Verrucomicrobiaceae</taxon>
        <taxon>Haloferula</taxon>
    </lineage>
</organism>
<dbReference type="Pfam" id="PF07730">
    <property type="entry name" value="HisKA_3"/>
    <property type="match status" value="1"/>
</dbReference>
<dbReference type="Gene3D" id="1.20.5.1930">
    <property type="match status" value="1"/>
</dbReference>
<dbReference type="Gene3D" id="3.30.565.10">
    <property type="entry name" value="Histidine kinase-like ATPase, C-terminal domain"/>
    <property type="match status" value="1"/>
</dbReference>
<keyword evidence="3" id="KW-0902">Two-component regulatory system</keyword>
<evidence type="ECO:0000256" key="2">
    <source>
        <dbReference type="ARBA" id="ARBA00022777"/>
    </source>
</evidence>
<dbReference type="InterPro" id="IPR036890">
    <property type="entry name" value="HATPase_C_sf"/>
</dbReference>